<sequence length="203" mass="23901">MRSLSSVTNQPSFTTIEFDSTVRPLNKLFILTLKGRSLTVMVEKNLTIGQLKERNRDSFDPPYPAEYDFRLIHCGNYLLDEQLSLNDCLINHEDILYLVHGPRIQNRSFTSDEELPEDRTDRNIQSLEIPQRKLLANILRMGENTQRDSMFMENFLTNLSTLENPIMEEVKGAHDRTDEQELFNQRFWEKLPFLNSSIKYFYS</sequence>
<dbReference type="AlphaFoldDB" id="A0A815UUQ0"/>
<accession>A0A815UUQ0</accession>
<dbReference type="Proteomes" id="UP000663852">
    <property type="component" value="Unassembled WGS sequence"/>
</dbReference>
<evidence type="ECO:0000313" key="2">
    <source>
        <dbReference type="EMBL" id="CAF1519238.1"/>
    </source>
</evidence>
<dbReference type="InterPro" id="IPR029071">
    <property type="entry name" value="Ubiquitin-like_domsf"/>
</dbReference>
<comment type="caution">
    <text evidence="3">The sequence shown here is derived from an EMBL/GenBank/DDBJ whole genome shotgun (WGS) entry which is preliminary data.</text>
</comment>
<dbReference type="PROSITE" id="PS50053">
    <property type="entry name" value="UBIQUITIN_2"/>
    <property type="match status" value="1"/>
</dbReference>
<evidence type="ECO:0000313" key="3">
    <source>
        <dbReference type="EMBL" id="CAF1525657.1"/>
    </source>
</evidence>
<dbReference type="InterPro" id="IPR000626">
    <property type="entry name" value="Ubiquitin-like_dom"/>
</dbReference>
<dbReference type="SUPFAM" id="SSF54236">
    <property type="entry name" value="Ubiquitin-like"/>
    <property type="match status" value="1"/>
</dbReference>
<evidence type="ECO:0000313" key="5">
    <source>
        <dbReference type="Proteomes" id="UP000663852"/>
    </source>
</evidence>
<gene>
    <name evidence="3" type="ORF">EDS130_LOCUS44183</name>
    <name evidence="2" type="ORF">XAT740_LOCUS40690</name>
</gene>
<evidence type="ECO:0000259" key="1">
    <source>
        <dbReference type="PROSITE" id="PS50053"/>
    </source>
</evidence>
<dbReference type="Gene3D" id="3.10.20.90">
    <property type="entry name" value="Phosphatidylinositol 3-kinase Catalytic Subunit, Chain A, domain 1"/>
    <property type="match status" value="1"/>
</dbReference>
<dbReference type="Proteomes" id="UP000663828">
    <property type="component" value="Unassembled WGS sequence"/>
</dbReference>
<dbReference type="Pfam" id="PF00240">
    <property type="entry name" value="ubiquitin"/>
    <property type="match status" value="1"/>
</dbReference>
<evidence type="ECO:0000313" key="4">
    <source>
        <dbReference type="Proteomes" id="UP000663828"/>
    </source>
</evidence>
<proteinExistence type="predicted"/>
<name>A0A815UUQ0_ADIRI</name>
<dbReference type="OrthoDB" id="428577at2759"/>
<dbReference type="CDD" id="cd17039">
    <property type="entry name" value="Ubl_ubiquitin_like"/>
    <property type="match status" value="1"/>
</dbReference>
<feature type="domain" description="Ubiquitin-like" evidence="1">
    <location>
        <begin position="26"/>
        <end position="99"/>
    </location>
</feature>
<protein>
    <recommendedName>
        <fullName evidence="1">Ubiquitin-like domain-containing protein</fullName>
    </recommendedName>
</protein>
<dbReference type="EMBL" id="CAJNOJ010000817">
    <property type="protein sequence ID" value="CAF1525657.1"/>
    <property type="molecule type" value="Genomic_DNA"/>
</dbReference>
<reference evidence="3" key="1">
    <citation type="submission" date="2021-02" db="EMBL/GenBank/DDBJ databases">
        <authorList>
            <person name="Nowell W R."/>
        </authorList>
    </citation>
    <scope>NUCLEOTIDE SEQUENCE</scope>
</reference>
<organism evidence="3 5">
    <name type="scientific">Adineta ricciae</name>
    <name type="common">Rotifer</name>
    <dbReference type="NCBI Taxonomy" id="249248"/>
    <lineage>
        <taxon>Eukaryota</taxon>
        <taxon>Metazoa</taxon>
        <taxon>Spiralia</taxon>
        <taxon>Gnathifera</taxon>
        <taxon>Rotifera</taxon>
        <taxon>Eurotatoria</taxon>
        <taxon>Bdelloidea</taxon>
        <taxon>Adinetida</taxon>
        <taxon>Adinetidae</taxon>
        <taxon>Adineta</taxon>
    </lineage>
</organism>
<keyword evidence="4" id="KW-1185">Reference proteome</keyword>
<dbReference type="EMBL" id="CAJNOR010004659">
    <property type="protein sequence ID" value="CAF1519238.1"/>
    <property type="molecule type" value="Genomic_DNA"/>
</dbReference>